<keyword evidence="3" id="KW-1185">Reference proteome</keyword>
<comment type="caution">
    <text evidence="2">The sequence shown here is derived from an EMBL/GenBank/DDBJ whole genome shotgun (WGS) entry which is preliminary data.</text>
</comment>
<feature type="transmembrane region" description="Helical" evidence="1">
    <location>
        <begin position="35"/>
        <end position="56"/>
    </location>
</feature>
<evidence type="ECO:0008006" key="4">
    <source>
        <dbReference type="Google" id="ProtNLM"/>
    </source>
</evidence>
<organism evidence="2 3">
    <name type="scientific">Thalassotalea eurytherma</name>
    <dbReference type="NCBI Taxonomy" id="1144278"/>
    <lineage>
        <taxon>Bacteria</taxon>
        <taxon>Pseudomonadati</taxon>
        <taxon>Pseudomonadota</taxon>
        <taxon>Gammaproteobacteria</taxon>
        <taxon>Alteromonadales</taxon>
        <taxon>Colwelliaceae</taxon>
        <taxon>Thalassotalea</taxon>
    </lineage>
</organism>
<feature type="transmembrane region" description="Helical" evidence="1">
    <location>
        <begin position="63"/>
        <end position="85"/>
    </location>
</feature>
<evidence type="ECO:0000313" key="2">
    <source>
        <dbReference type="EMBL" id="GLX82332.1"/>
    </source>
</evidence>
<evidence type="ECO:0000256" key="1">
    <source>
        <dbReference type="SAM" id="Phobius"/>
    </source>
</evidence>
<dbReference type="InterPro" id="IPR038770">
    <property type="entry name" value="Na+/solute_symporter_sf"/>
</dbReference>
<proteinExistence type="predicted"/>
<keyword evidence="1" id="KW-1133">Transmembrane helix</keyword>
<sequence length="122" mass="13018">MPKFEKLSKVLLALAIISVVKENYGLEIANFSQLLMANITLNVVAISVGVGLAIFMGLSRKDAFTLGIEAGIQNSGLAIIISLTVLENPVYAATAIVYGVVMTGIALTVLLCRKIQLRYSFA</sequence>
<reference evidence="2 3" key="1">
    <citation type="submission" date="2023-03" db="EMBL/GenBank/DDBJ databases">
        <title>Draft genome sequence of Thalassotalea eurytherma JCM 18482T.</title>
        <authorList>
            <person name="Sawabe T."/>
        </authorList>
    </citation>
    <scope>NUCLEOTIDE SEQUENCE [LARGE SCALE GENOMIC DNA]</scope>
    <source>
        <strain evidence="2 3">JCM 18482</strain>
    </source>
</reference>
<gene>
    <name evidence="2" type="ORF">theurythT_17840</name>
</gene>
<accession>A0ABQ6H2J2</accession>
<protein>
    <recommendedName>
        <fullName evidence="4">Bile acid:sodium symporter family protein</fullName>
    </recommendedName>
</protein>
<dbReference type="EMBL" id="BSSU01000008">
    <property type="protein sequence ID" value="GLX82332.1"/>
    <property type="molecule type" value="Genomic_DNA"/>
</dbReference>
<name>A0ABQ6H2J2_9GAMM</name>
<keyword evidence="1" id="KW-0812">Transmembrane</keyword>
<dbReference type="Gene3D" id="1.20.1530.20">
    <property type="match status" value="1"/>
</dbReference>
<dbReference type="Proteomes" id="UP001157133">
    <property type="component" value="Unassembled WGS sequence"/>
</dbReference>
<evidence type="ECO:0000313" key="3">
    <source>
        <dbReference type="Proteomes" id="UP001157133"/>
    </source>
</evidence>
<feature type="transmembrane region" description="Helical" evidence="1">
    <location>
        <begin position="91"/>
        <end position="112"/>
    </location>
</feature>
<keyword evidence="1" id="KW-0472">Membrane</keyword>
<dbReference type="RefSeq" id="WP_284207691.1">
    <property type="nucleotide sequence ID" value="NZ_BSSU01000008.1"/>
</dbReference>